<dbReference type="GeneTree" id="ENSGT00940000180407"/>
<dbReference type="AlphaFoldDB" id="A0A3P8RBW8"/>
<evidence type="ECO:0000313" key="2">
    <source>
        <dbReference type="Ensembl" id="ENSACLP00000039433.2"/>
    </source>
</evidence>
<reference evidence="2 3" key="1">
    <citation type="submission" date="2018-05" db="EMBL/GenBank/DDBJ databases">
        <authorList>
            <person name="Datahose"/>
        </authorList>
    </citation>
    <scope>NUCLEOTIDE SEQUENCE</scope>
</reference>
<keyword evidence="1" id="KW-0732">Signal</keyword>
<keyword evidence="3" id="KW-1185">Reference proteome</keyword>
<evidence type="ECO:0000313" key="3">
    <source>
        <dbReference type="Proteomes" id="UP000265100"/>
    </source>
</evidence>
<accession>A0A3P8RBW8</accession>
<reference evidence="3" key="2">
    <citation type="submission" date="2023-03" db="EMBL/GenBank/DDBJ databases">
        <authorList>
            <consortium name="Wellcome Sanger Institute Data Sharing"/>
        </authorList>
    </citation>
    <scope>NUCLEOTIDE SEQUENCE [LARGE SCALE GENOMIC DNA]</scope>
</reference>
<feature type="chain" id="PRO_5044205941" evidence="1">
    <location>
        <begin position="25"/>
        <end position="73"/>
    </location>
</feature>
<protein>
    <submittedName>
        <fullName evidence="2">Uncharacterized protein</fullName>
    </submittedName>
</protein>
<reference evidence="2" key="4">
    <citation type="submission" date="2025-09" db="UniProtKB">
        <authorList>
            <consortium name="Ensembl"/>
        </authorList>
    </citation>
    <scope>IDENTIFICATION</scope>
</reference>
<reference evidence="2" key="3">
    <citation type="submission" date="2025-08" db="UniProtKB">
        <authorList>
            <consortium name="Ensembl"/>
        </authorList>
    </citation>
    <scope>IDENTIFICATION</scope>
</reference>
<sequence>VYFPCHSFSLPFPLFIFHSLILQAELNTRHPPPLTCRNFEHLLMCGFHFNTRTLFNFLLSSHSGVTLLLHFGQ</sequence>
<name>A0A3P8RBW8_ASTCA</name>
<dbReference type="Ensembl" id="ENSACLT00000040367.2">
    <property type="protein sequence ID" value="ENSACLP00000039433.2"/>
    <property type="gene ID" value="ENSACLG00000026610.2"/>
</dbReference>
<dbReference type="Proteomes" id="UP000265100">
    <property type="component" value="Chromosome 1"/>
</dbReference>
<feature type="signal peptide" evidence="1">
    <location>
        <begin position="1"/>
        <end position="24"/>
    </location>
</feature>
<evidence type="ECO:0000256" key="1">
    <source>
        <dbReference type="SAM" id="SignalP"/>
    </source>
</evidence>
<proteinExistence type="predicted"/>
<dbReference type="Bgee" id="ENSACLG00000026610">
    <property type="expression patterns" value="Expressed in brain and 8 other cell types or tissues"/>
</dbReference>
<organism evidence="2 3">
    <name type="scientific">Astatotilapia calliptera</name>
    <name type="common">Eastern happy</name>
    <name type="synonym">Chromis callipterus</name>
    <dbReference type="NCBI Taxonomy" id="8154"/>
    <lineage>
        <taxon>Eukaryota</taxon>
        <taxon>Metazoa</taxon>
        <taxon>Chordata</taxon>
        <taxon>Craniata</taxon>
        <taxon>Vertebrata</taxon>
        <taxon>Euteleostomi</taxon>
        <taxon>Actinopterygii</taxon>
        <taxon>Neopterygii</taxon>
        <taxon>Teleostei</taxon>
        <taxon>Neoteleostei</taxon>
        <taxon>Acanthomorphata</taxon>
        <taxon>Ovalentaria</taxon>
        <taxon>Cichlomorphae</taxon>
        <taxon>Cichliformes</taxon>
        <taxon>Cichlidae</taxon>
        <taxon>African cichlids</taxon>
        <taxon>Pseudocrenilabrinae</taxon>
        <taxon>Haplochromini</taxon>
        <taxon>Astatotilapia</taxon>
    </lineage>
</organism>